<dbReference type="AlphaFoldDB" id="A0A9P6GQZ0"/>
<organism evidence="2 3">
    <name type="scientific">Paraphaeosphaeria minitans</name>
    <dbReference type="NCBI Taxonomy" id="565426"/>
    <lineage>
        <taxon>Eukaryota</taxon>
        <taxon>Fungi</taxon>
        <taxon>Dikarya</taxon>
        <taxon>Ascomycota</taxon>
        <taxon>Pezizomycotina</taxon>
        <taxon>Dothideomycetes</taxon>
        <taxon>Pleosporomycetidae</taxon>
        <taxon>Pleosporales</taxon>
        <taxon>Massarineae</taxon>
        <taxon>Didymosphaeriaceae</taxon>
        <taxon>Paraphaeosphaeria</taxon>
    </lineage>
</organism>
<evidence type="ECO:0000259" key="1">
    <source>
        <dbReference type="Pfam" id="PF26138"/>
    </source>
</evidence>
<proteinExistence type="predicted"/>
<dbReference type="OrthoDB" id="3744135at2759"/>
<gene>
    <name evidence="2" type="ORF">PMIN01_02405</name>
</gene>
<comment type="caution">
    <text evidence="2">The sequence shown here is derived from an EMBL/GenBank/DDBJ whole genome shotgun (WGS) entry which is preliminary data.</text>
</comment>
<reference evidence="2" key="1">
    <citation type="journal article" date="2020" name="Mol. Plant Microbe Interact.">
        <title>Genome Sequence of the Biocontrol Agent Coniothyrium minitans strain Conio (IMI 134523).</title>
        <authorList>
            <person name="Patel D."/>
            <person name="Shittu T.A."/>
            <person name="Baroncelli R."/>
            <person name="Muthumeenakshi S."/>
            <person name="Osborne T.H."/>
            <person name="Janganan T.K."/>
            <person name="Sreenivasaprasad S."/>
        </authorList>
    </citation>
    <scope>NUCLEOTIDE SEQUENCE</scope>
    <source>
        <strain evidence="2">Conio</strain>
    </source>
</reference>
<protein>
    <recommendedName>
        <fullName evidence="1">DUF8040 domain-containing protein</fullName>
    </recommendedName>
</protein>
<sequence length="88" mass="10341">MCLGPAWLARCLVDDLYLYEETRLRRSTFKALVTHCRRHVKDGRQIEVKEKVLTFLYVCAQGAGWREAKHRYGHSLSTITVYVHRDFA</sequence>
<accession>A0A9P6GQZ0</accession>
<dbReference type="Proteomes" id="UP000756921">
    <property type="component" value="Unassembled WGS sequence"/>
</dbReference>
<name>A0A9P6GQZ0_9PLEO</name>
<keyword evidence="3" id="KW-1185">Reference proteome</keyword>
<dbReference type="EMBL" id="WJXW01000002">
    <property type="protein sequence ID" value="KAF9739771.1"/>
    <property type="molecule type" value="Genomic_DNA"/>
</dbReference>
<evidence type="ECO:0000313" key="3">
    <source>
        <dbReference type="Proteomes" id="UP000756921"/>
    </source>
</evidence>
<evidence type="ECO:0000313" key="2">
    <source>
        <dbReference type="EMBL" id="KAF9739771.1"/>
    </source>
</evidence>
<dbReference type="InterPro" id="IPR058353">
    <property type="entry name" value="DUF8040"/>
</dbReference>
<dbReference type="Pfam" id="PF26138">
    <property type="entry name" value="DUF8040"/>
    <property type="match status" value="1"/>
</dbReference>
<feature type="domain" description="DUF8040" evidence="1">
    <location>
        <begin position="16"/>
        <end position="85"/>
    </location>
</feature>